<dbReference type="Proteomes" id="UP001630127">
    <property type="component" value="Unassembled WGS sequence"/>
</dbReference>
<dbReference type="Pfam" id="PF02365">
    <property type="entry name" value="NAM"/>
    <property type="match status" value="1"/>
</dbReference>
<evidence type="ECO:0000313" key="7">
    <source>
        <dbReference type="Proteomes" id="UP001630127"/>
    </source>
</evidence>
<dbReference type="EMBL" id="JBJUIK010000015">
    <property type="protein sequence ID" value="KAL3501353.1"/>
    <property type="molecule type" value="Genomic_DNA"/>
</dbReference>
<keyword evidence="7" id="KW-1185">Reference proteome</keyword>
<dbReference type="PANTHER" id="PTHR31719:SF94">
    <property type="entry name" value="PROTEIN ATAF2"/>
    <property type="match status" value="1"/>
</dbReference>
<reference evidence="6 7" key="1">
    <citation type="submission" date="2024-11" db="EMBL/GenBank/DDBJ databases">
        <title>A near-complete genome assembly of Cinchona calisaya.</title>
        <authorList>
            <person name="Lian D.C."/>
            <person name="Zhao X.W."/>
            <person name="Wei L."/>
        </authorList>
    </citation>
    <scope>NUCLEOTIDE SEQUENCE [LARGE SCALE GENOMIC DNA]</scope>
    <source>
        <tissue evidence="6">Nenye</tissue>
    </source>
</reference>
<dbReference type="InterPro" id="IPR036093">
    <property type="entry name" value="NAC_dom_sf"/>
</dbReference>
<feature type="domain" description="NAC" evidence="5">
    <location>
        <begin position="5"/>
        <end position="154"/>
    </location>
</feature>
<evidence type="ECO:0000256" key="2">
    <source>
        <dbReference type="ARBA" id="ARBA00023125"/>
    </source>
</evidence>
<dbReference type="GO" id="GO:0003677">
    <property type="term" value="F:DNA binding"/>
    <property type="evidence" value="ECO:0007669"/>
    <property type="project" value="UniProtKB-KW"/>
</dbReference>
<dbReference type="SUPFAM" id="SSF101941">
    <property type="entry name" value="NAC domain"/>
    <property type="match status" value="1"/>
</dbReference>
<keyword evidence="3" id="KW-0804">Transcription</keyword>
<keyword evidence="1" id="KW-0805">Transcription regulation</keyword>
<protein>
    <recommendedName>
        <fullName evidence="5">NAC domain-containing protein</fullName>
    </recommendedName>
</protein>
<accession>A0ABD2Y2H5</accession>
<keyword evidence="2" id="KW-0238">DNA-binding</keyword>
<organism evidence="6 7">
    <name type="scientific">Cinchona calisaya</name>
    <dbReference type="NCBI Taxonomy" id="153742"/>
    <lineage>
        <taxon>Eukaryota</taxon>
        <taxon>Viridiplantae</taxon>
        <taxon>Streptophyta</taxon>
        <taxon>Embryophyta</taxon>
        <taxon>Tracheophyta</taxon>
        <taxon>Spermatophyta</taxon>
        <taxon>Magnoliopsida</taxon>
        <taxon>eudicotyledons</taxon>
        <taxon>Gunneridae</taxon>
        <taxon>Pentapetalae</taxon>
        <taxon>asterids</taxon>
        <taxon>lamiids</taxon>
        <taxon>Gentianales</taxon>
        <taxon>Rubiaceae</taxon>
        <taxon>Cinchonoideae</taxon>
        <taxon>Cinchoneae</taxon>
        <taxon>Cinchona</taxon>
    </lineage>
</organism>
<gene>
    <name evidence="6" type="ORF">ACH5RR_035802</name>
</gene>
<dbReference type="InterPro" id="IPR003441">
    <property type="entry name" value="NAC-dom"/>
</dbReference>
<evidence type="ECO:0000313" key="6">
    <source>
        <dbReference type="EMBL" id="KAL3501353.1"/>
    </source>
</evidence>
<proteinExistence type="predicted"/>
<evidence type="ECO:0000259" key="5">
    <source>
        <dbReference type="PROSITE" id="PS51005"/>
    </source>
</evidence>
<sequence>MEPKLPMGYTFEPSPQDLIFYLEHKAVGNPLPTNGFIEECDLYNIDPDELFRGWKNYKVRYFYVKPEKKVKGGSRFSRRFGNKATWKGNNKGSPVYNLKGMVLGWKKNFTYTLINGNGGKKNNQSHGGYIMDEYSLKSSIPNVEGYVLCCVKKGRQQKKDDHPDYHNLDDNDGVHSTASMILEVVDHHDNQNRDDFSEIDELLSKIDEESNLHENNPSTAITNIEDCGNYECNTMATTGSYSDQDGRMDSYQDGIDFGIGDNNQDYQNPVMLNAEVDGSQKFPLHENPPTTLITSEDCDNIIDQDGSRDQFLLSNIDHPTPWMMIDAEVDGHTNLAAAVATATPTARIDDSILVLDHEQPFVDKSYNTTEVILSAMYHAKTGSEVLSLSKEFLLSDHYD</sequence>
<dbReference type="PANTHER" id="PTHR31719">
    <property type="entry name" value="NAC TRANSCRIPTION FACTOR 56"/>
    <property type="match status" value="1"/>
</dbReference>
<name>A0ABD2Y2H5_9GENT</name>
<keyword evidence="4" id="KW-0539">Nucleus</keyword>
<comment type="caution">
    <text evidence="6">The sequence shown here is derived from an EMBL/GenBank/DDBJ whole genome shotgun (WGS) entry which is preliminary data.</text>
</comment>
<evidence type="ECO:0000256" key="1">
    <source>
        <dbReference type="ARBA" id="ARBA00023015"/>
    </source>
</evidence>
<dbReference type="AlphaFoldDB" id="A0ABD2Y2H5"/>
<dbReference type="PROSITE" id="PS51005">
    <property type="entry name" value="NAC"/>
    <property type="match status" value="1"/>
</dbReference>
<dbReference type="Gene3D" id="2.170.150.80">
    <property type="entry name" value="NAC domain"/>
    <property type="match status" value="1"/>
</dbReference>
<evidence type="ECO:0000256" key="4">
    <source>
        <dbReference type="ARBA" id="ARBA00023242"/>
    </source>
</evidence>
<evidence type="ECO:0000256" key="3">
    <source>
        <dbReference type="ARBA" id="ARBA00023163"/>
    </source>
</evidence>